<dbReference type="Gene3D" id="1.10.506.10">
    <property type="entry name" value="GTPase Activation - p120gap, domain 1"/>
    <property type="match status" value="1"/>
</dbReference>
<keyword evidence="1" id="KW-0343">GTPase activation</keyword>
<dbReference type="Pfam" id="PF00616">
    <property type="entry name" value="RasGAP"/>
    <property type="match status" value="1"/>
</dbReference>
<dbReference type="InterPro" id="IPR008936">
    <property type="entry name" value="Rho_GTPase_activation_prot"/>
</dbReference>
<reference evidence="4" key="1">
    <citation type="submission" date="2022-10" db="EMBL/GenBank/DDBJ databases">
        <title>Novel sulphate-reducing endosymbionts in the free-living metamonad Anaeramoeba.</title>
        <authorList>
            <person name="Jerlstrom-Hultqvist J."/>
            <person name="Cepicka I."/>
            <person name="Gallot-Lavallee L."/>
            <person name="Salas-Leiva D."/>
            <person name="Curtis B.A."/>
            <person name="Zahonova K."/>
            <person name="Pipaliya S."/>
            <person name="Dacks J."/>
            <person name="Roger A.J."/>
        </authorList>
    </citation>
    <scope>NUCLEOTIDE SEQUENCE</scope>
    <source>
        <strain evidence="4">BMAN</strain>
    </source>
</reference>
<dbReference type="PROSITE" id="PS50018">
    <property type="entry name" value="RAS_GTPASE_ACTIV_2"/>
    <property type="match status" value="1"/>
</dbReference>
<dbReference type="PANTHER" id="PTHR10194">
    <property type="entry name" value="RAS GTPASE-ACTIVATING PROTEINS"/>
    <property type="match status" value="1"/>
</dbReference>
<dbReference type="InterPro" id="IPR001936">
    <property type="entry name" value="RasGAP_dom"/>
</dbReference>
<proteinExistence type="predicted"/>
<feature type="domain" description="Ras-GAP" evidence="3">
    <location>
        <begin position="60"/>
        <end position="267"/>
    </location>
</feature>
<feature type="compositionally biased region" description="Low complexity" evidence="2">
    <location>
        <begin position="345"/>
        <end position="359"/>
    </location>
</feature>
<keyword evidence="5" id="KW-1185">Reference proteome</keyword>
<gene>
    <name evidence="4" type="ORF">M0811_02419</name>
</gene>
<dbReference type="Proteomes" id="UP001149090">
    <property type="component" value="Unassembled WGS sequence"/>
</dbReference>
<dbReference type="OMA" id="KDLIYNE"/>
<feature type="region of interest" description="Disordered" evidence="2">
    <location>
        <begin position="800"/>
        <end position="820"/>
    </location>
</feature>
<dbReference type="PANTHER" id="PTHR10194:SF60">
    <property type="entry name" value="RAS GTPASE-ACTIVATING PROTEIN RASKOL"/>
    <property type="match status" value="1"/>
</dbReference>
<dbReference type="EMBL" id="JAPDFW010000114">
    <property type="protein sequence ID" value="KAJ5068486.1"/>
    <property type="molecule type" value="Genomic_DNA"/>
</dbReference>
<evidence type="ECO:0000313" key="5">
    <source>
        <dbReference type="Proteomes" id="UP001149090"/>
    </source>
</evidence>
<dbReference type="SUPFAM" id="SSF48350">
    <property type="entry name" value="GTPase activation domain, GAP"/>
    <property type="match status" value="1"/>
</dbReference>
<dbReference type="Gene3D" id="3.40.525.10">
    <property type="entry name" value="CRAL-TRIO lipid binding domain"/>
    <property type="match status" value="1"/>
</dbReference>
<sequence>MSKKSLEGLISLSTSNEKNIVKWERKHFLNSSKNYAQLISLILNTKSYLKALANIIDITDYDLLSPSLVRIGIKTNKIFMIIKLLIKSEFEKNYQSNPGSILRGNSLASKICTNYSLEIGSDYVISVVGSIVNGFIYDSSIDLEIDSIRVKETLPNISDKEFEKIIEQRKNQAVAISQILVEKITSEEDFASIPDGIRIIASIIAKYAKRYTPDNVEPLVGGYFMLRLLNSALVAPEAHILSPKTQVTPKTRKSLVVLSKILQNLTNKKKFTRDPTFDERFNQFIDSNTPKMTEFLQKLSKNPEENIKKTFTKSKDLNNSNDDQLNTNKENETENKNENSIQLDSNNLSNNLTNNLTSNPQFSNSQSFENLKEIDPNIHLSELDIPDLFTIHTMFYRNKRKIKDYFNDISQDNLTVNENLKFEFSKLFNATIQLGPPPLSITRKKYIRTNYGLSNQTHTKKDITDKLQEAGFIYQSHKSHDDPPVIYIIIRKIPQVGLFNIKDLTKFIVKFIISTTTSTYSILVDLSYSVFIGQENQEILTILKSIAQLTPIKIQENLVNLVLLNPTPFSNYSKNLKKAFSNSPQFKKKIKDVYFKQQLDQLSSNFSELLEDSMNSLLRSYCVLKINTKGKKQERLVKLTSDSILNIDPKSWKIKNQKQISRIQKLSALKLIPEIMIQFDPPTEDELKSRKSIHSNADLEFRRYLFHDMKQRDCFIEEFLTIGFQFDPDKSKQFEALVSNPKQIDVTEQYKAGTFVKEKTYKRIIDLTYSSLLFIDGNKIDLEIPYLSVDSLFPAYNTSSVSPQNSPDSEEKQKHQNRHKKAFELTPNKIAWLKIKLDKALSKIVVSDATDFVNTTLSSIIQFSGFVGDY</sequence>
<organism evidence="4 5">
    <name type="scientific">Anaeramoeba ignava</name>
    <name type="common">Anaerobic marine amoeba</name>
    <dbReference type="NCBI Taxonomy" id="1746090"/>
    <lineage>
        <taxon>Eukaryota</taxon>
        <taxon>Metamonada</taxon>
        <taxon>Anaeramoebidae</taxon>
        <taxon>Anaeramoeba</taxon>
    </lineage>
</organism>
<comment type="caution">
    <text evidence="4">The sequence shown here is derived from an EMBL/GenBank/DDBJ whole genome shotgun (WGS) entry which is preliminary data.</text>
</comment>
<evidence type="ECO:0000256" key="1">
    <source>
        <dbReference type="ARBA" id="ARBA00022468"/>
    </source>
</evidence>
<evidence type="ECO:0000259" key="3">
    <source>
        <dbReference type="PROSITE" id="PS50018"/>
    </source>
</evidence>
<evidence type="ECO:0000256" key="2">
    <source>
        <dbReference type="SAM" id="MobiDB-lite"/>
    </source>
</evidence>
<dbReference type="InterPro" id="IPR036865">
    <property type="entry name" value="CRAL-TRIO_dom_sf"/>
</dbReference>
<protein>
    <submittedName>
        <fullName evidence="4">Neurofibromin-a</fullName>
    </submittedName>
</protein>
<dbReference type="SMART" id="SM00323">
    <property type="entry name" value="RasGAP"/>
    <property type="match status" value="1"/>
</dbReference>
<dbReference type="InterPro" id="IPR039360">
    <property type="entry name" value="Ras_GTPase"/>
</dbReference>
<dbReference type="GO" id="GO:0005096">
    <property type="term" value="F:GTPase activator activity"/>
    <property type="evidence" value="ECO:0007669"/>
    <property type="project" value="UniProtKB-KW"/>
</dbReference>
<dbReference type="AlphaFoldDB" id="A0A9Q0R6M4"/>
<dbReference type="OrthoDB" id="1562946at2759"/>
<feature type="region of interest" description="Disordered" evidence="2">
    <location>
        <begin position="311"/>
        <end position="364"/>
    </location>
</feature>
<name>A0A9Q0R6M4_ANAIG</name>
<accession>A0A9Q0R6M4</accession>
<evidence type="ECO:0000313" key="4">
    <source>
        <dbReference type="EMBL" id="KAJ5068486.1"/>
    </source>
</evidence>